<keyword evidence="2" id="KW-0175">Coiled coil</keyword>
<feature type="signal peptide" evidence="3">
    <location>
        <begin position="1"/>
        <end position="27"/>
    </location>
</feature>
<dbReference type="Pfam" id="PF12780">
    <property type="entry name" value="AAA_8"/>
    <property type="match status" value="1"/>
</dbReference>
<dbReference type="PANTHER" id="PTHR45703:SF12">
    <property type="entry name" value="DYNEIN AXONEMAL HEAVY CHAIN 11"/>
    <property type="match status" value="1"/>
</dbReference>
<comment type="similarity">
    <text evidence="1">Belongs to the dynein heavy chain family.</text>
</comment>
<sequence>MSPMLCHFVKLYFTTIVILLLHDNVSGAISIFSQRPFPISVDSKILYVHIVMFHVLNGHDNSTGNIKLEARQLTLPQHNPLKIFNHSTPSLNIPIPFTNASEVGAIIDSILANVKESISQFMAYVHTSVNEISAKYYQNEKRYNYTTPKSFLEQINLYKNLLDSKRKELSKKMQHLENGLQKLKTTASQVEDLKAKLASQEAELKQRNQDAEALIAKIGLQTEKVSQEKTIADAEEQKVASIQSEVSVKQKDCEDDLMKAEPALLAATTALNTLNKVNLTELKTFPNPPTAVINVTAAVMVLLAPRGRIAKDRSWKACKTLMGKVDDFLQALISYDKEHIHDNCLKVVKEQYLKDPEFNPDQVRSKSFAAAGLCAWVINIVKYYEASLSFPINCDCSCAPCYILYIWQTSTCTAKS</sequence>
<evidence type="ECO:0000313" key="6">
    <source>
        <dbReference type="EMBL" id="CAJ0964164.1"/>
    </source>
</evidence>
<proteinExistence type="inferred from homology"/>
<evidence type="ECO:0000259" key="4">
    <source>
        <dbReference type="Pfam" id="PF12777"/>
    </source>
</evidence>
<feature type="domain" description="Dynein heavy chain AAA module D4" evidence="5">
    <location>
        <begin position="110"/>
        <end position="161"/>
    </location>
</feature>
<evidence type="ECO:0000313" key="7">
    <source>
        <dbReference type="Proteomes" id="UP001176940"/>
    </source>
</evidence>
<dbReference type="Gene3D" id="1.20.920.20">
    <property type="match status" value="1"/>
</dbReference>
<dbReference type="InterPro" id="IPR024317">
    <property type="entry name" value="Dynein_heavy_chain_D4_dom"/>
</dbReference>
<evidence type="ECO:0000256" key="3">
    <source>
        <dbReference type="SAM" id="SignalP"/>
    </source>
</evidence>
<dbReference type="PANTHER" id="PTHR45703">
    <property type="entry name" value="DYNEIN HEAVY CHAIN"/>
    <property type="match status" value="1"/>
</dbReference>
<organism evidence="6 7">
    <name type="scientific">Ranitomeya imitator</name>
    <name type="common">mimic poison frog</name>
    <dbReference type="NCBI Taxonomy" id="111125"/>
    <lineage>
        <taxon>Eukaryota</taxon>
        <taxon>Metazoa</taxon>
        <taxon>Chordata</taxon>
        <taxon>Craniata</taxon>
        <taxon>Vertebrata</taxon>
        <taxon>Euteleostomi</taxon>
        <taxon>Amphibia</taxon>
        <taxon>Batrachia</taxon>
        <taxon>Anura</taxon>
        <taxon>Neobatrachia</taxon>
        <taxon>Hyloidea</taxon>
        <taxon>Dendrobatidae</taxon>
        <taxon>Dendrobatinae</taxon>
        <taxon>Ranitomeya</taxon>
    </lineage>
</organism>
<dbReference type="EMBL" id="CAUEEQ010059167">
    <property type="protein sequence ID" value="CAJ0964164.1"/>
    <property type="molecule type" value="Genomic_DNA"/>
</dbReference>
<dbReference type="InterPro" id="IPR024743">
    <property type="entry name" value="Dynein_HC_stalk"/>
</dbReference>
<evidence type="ECO:0000256" key="2">
    <source>
        <dbReference type="SAM" id="Coils"/>
    </source>
</evidence>
<evidence type="ECO:0000259" key="5">
    <source>
        <dbReference type="Pfam" id="PF12780"/>
    </source>
</evidence>
<reference evidence="6" key="1">
    <citation type="submission" date="2023-07" db="EMBL/GenBank/DDBJ databases">
        <authorList>
            <person name="Stuckert A."/>
        </authorList>
    </citation>
    <scope>NUCLEOTIDE SEQUENCE</scope>
</reference>
<feature type="chain" id="PRO_5045278114" description="Dynein heavy chain coiled coil stalk domain-containing protein" evidence="3">
    <location>
        <begin position="28"/>
        <end position="416"/>
    </location>
</feature>
<feature type="domain" description="Dynein heavy chain coiled coil stalk" evidence="4">
    <location>
        <begin position="175"/>
        <end position="386"/>
    </location>
</feature>
<keyword evidence="7" id="KW-1185">Reference proteome</keyword>
<accession>A0ABN9MBL9</accession>
<dbReference type="InterPro" id="IPR026983">
    <property type="entry name" value="DHC"/>
</dbReference>
<dbReference type="Pfam" id="PF12777">
    <property type="entry name" value="MT"/>
    <property type="match status" value="1"/>
</dbReference>
<keyword evidence="3" id="KW-0732">Signal</keyword>
<comment type="caution">
    <text evidence="6">The sequence shown here is derived from an EMBL/GenBank/DDBJ whole genome shotgun (WGS) entry which is preliminary data.</text>
</comment>
<evidence type="ECO:0008006" key="8">
    <source>
        <dbReference type="Google" id="ProtNLM"/>
    </source>
</evidence>
<dbReference type="Proteomes" id="UP001176940">
    <property type="component" value="Unassembled WGS sequence"/>
</dbReference>
<protein>
    <recommendedName>
        <fullName evidence="8">Dynein heavy chain coiled coil stalk domain-containing protein</fullName>
    </recommendedName>
</protein>
<evidence type="ECO:0000256" key="1">
    <source>
        <dbReference type="ARBA" id="ARBA00008887"/>
    </source>
</evidence>
<gene>
    <name evidence="6" type="ORF">RIMI_LOCUS18948232</name>
</gene>
<feature type="coiled-coil region" evidence="2">
    <location>
        <begin position="159"/>
        <end position="237"/>
    </location>
</feature>
<name>A0ABN9MBL9_9NEOB</name>